<dbReference type="InterPro" id="IPR039745">
    <property type="entry name" value="Vps54"/>
</dbReference>
<gene>
    <name evidence="9" type="ORF">CH35J_011322</name>
</gene>
<evidence type="ECO:0000256" key="1">
    <source>
        <dbReference type="ARBA" id="ARBA00004601"/>
    </source>
</evidence>
<comment type="subcellular location">
    <subcellularLocation>
        <location evidence="1">Golgi apparatus</location>
        <location evidence="1">trans-Golgi network</location>
    </subcellularLocation>
</comment>
<keyword evidence="3" id="KW-0813">Transport</keyword>
<organism evidence="9 10">
    <name type="scientific">Colletotrichum higginsianum</name>
    <dbReference type="NCBI Taxonomy" id="80884"/>
    <lineage>
        <taxon>Eukaryota</taxon>
        <taxon>Fungi</taxon>
        <taxon>Dikarya</taxon>
        <taxon>Ascomycota</taxon>
        <taxon>Pezizomycotina</taxon>
        <taxon>Sordariomycetes</taxon>
        <taxon>Hypocreomycetidae</taxon>
        <taxon>Glomerellales</taxon>
        <taxon>Glomerellaceae</taxon>
        <taxon>Colletotrichum</taxon>
        <taxon>Colletotrichum destructivum species complex</taxon>
    </lineage>
</organism>
<evidence type="ECO:0000256" key="4">
    <source>
        <dbReference type="ARBA" id="ARBA00022927"/>
    </source>
</evidence>
<dbReference type="PANTHER" id="PTHR12965:SF0">
    <property type="entry name" value="VACUOLAR PROTEIN SORTING-ASSOCIATED PROTEIN 54"/>
    <property type="match status" value="1"/>
</dbReference>
<feature type="region of interest" description="Disordered" evidence="7">
    <location>
        <begin position="46"/>
        <end position="65"/>
    </location>
</feature>
<evidence type="ECO:0000256" key="3">
    <source>
        <dbReference type="ARBA" id="ARBA00022448"/>
    </source>
</evidence>
<evidence type="ECO:0000256" key="5">
    <source>
        <dbReference type="ARBA" id="ARBA00023034"/>
    </source>
</evidence>
<dbReference type="GO" id="GO:0015031">
    <property type="term" value="P:protein transport"/>
    <property type="evidence" value="ECO:0007669"/>
    <property type="project" value="UniProtKB-KW"/>
</dbReference>
<dbReference type="GO" id="GO:0019905">
    <property type="term" value="F:syntaxin binding"/>
    <property type="evidence" value="ECO:0007669"/>
    <property type="project" value="TreeGrafter"/>
</dbReference>
<dbReference type="AlphaFoldDB" id="A0A4T0VG76"/>
<evidence type="ECO:0000256" key="2">
    <source>
        <dbReference type="ARBA" id="ARBA00009150"/>
    </source>
</evidence>
<protein>
    <submittedName>
        <fullName evidence="9">Vacuolar protein sorting-associated protein 54</fullName>
    </submittedName>
</protein>
<dbReference type="Proteomes" id="UP000305883">
    <property type="component" value="Unassembled WGS sequence"/>
</dbReference>
<dbReference type="GO" id="GO:0005829">
    <property type="term" value="C:cytosol"/>
    <property type="evidence" value="ECO:0007669"/>
    <property type="project" value="GOC"/>
</dbReference>
<dbReference type="GO" id="GO:0000938">
    <property type="term" value="C:GARP complex"/>
    <property type="evidence" value="ECO:0007669"/>
    <property type="project" value="InterPro"/>
</dbReference>
<dbReference type="GO" id="GO:0042147">
    <property type="term" value="P:retrograde transport, endosome to Golgi"/>
    <property type="evidence" value="ECO:0007669"/>
    <property type="project" value="InterPro"/>
</dbReference>
<dbReference type="GO" id="GO:0006896">
    <property type="term" value="P:Golgi to vacuole transport"/>
    <property type="evidence" value="ECO:0007669"/>
    <property type="project" value="TreeGrafter"/>
</dbReference>
<comment type="caution">
    <text evidence="9">The sequence shown here is derived from an EMBL/GenBank/DDBJ whole genome shotgun (WGS) entry which is preliminary data.</text>
</comment>
<proteinExistence type="inferred from homology"/>
<sequence>MDQTSELRTALCPILYGLHRYGSVSTAIEAYREQLLREIRSIVRKPLPSSTDDDDTGSVTSGIGSTIRKGRKEKSSILAQILRALDAEDAERLFSAIFISIAKTLRRLKTQSSVLLDIACAVGNPDAEDPIQIQSSTIQSHGGAPNVAGNAPMLGILEEIHVALDLPNLLGEAVDASHEMINQILQVRSEQTTGLPLAYFLRYYTLNLFFVNECEAVSGRAGKSLKTIVNGHVQDFIKAHDDSESQTLAQAMDVDTWQDTDFTARDNEILKHIIGCDTSDPPAWTMTCRVWAPLLQKEAEEMRDTEDNIAKGKINGAAIEEETFILPHSAILYLEGISHFPRLMAGIPSMTPAIAVSLISYLQLFDSRCRQLILGAGALRSAGLKNITTTHLARTSQALSFISAVVPHVRNFVRRHAPAGPSGADLTGGFDRIHRAVQEHQDAIYQKLIEIMASSARLLSKKALEVD</sequence>
<dbReference type="Pfam" id="PF07928">
    <property type="entry name" value="Vps54"/>
    <property type="match status" value="1"/>
</dbReference>
<keyword evidence="5" id="KW-0333">Golgi apparatus</keyword>
<evidence type="ECO:0000259" key="8">
    <source>
        <dbReference type="Pfam" id="PF07928"/>
    </source>
</evidence>
<keyword evidence="4" id="KW-0653">Protein transport</keyword>
<feature type="domain" description="Vacuolar protein sorting-associated protein 54 C-terminal" evidence="8">
    <location>
        <begin position="321"/>
        <end position="453"/>
    </location>
</feature>
<dbReference type="InterPro" id="IPR012501">
    <property type="entry name" value="Vps54_C"/>
</dbReference>
<dbReference type="EMBL" id="MWPZ01000010">
    <property type="protein sequence ID" value="TIC90989.1"/>
    <property type="molecule type" value="Genomic_DNA"/>
</dbReference>
<dbReference type="PANTHER" id="PTHR12965">
    <property type="entry name" value="VACUOLAR PROTEIN SORTING 54"/>
    <property type="match status" value="1"/>
</dbReference>
<name>A0A4T0VG76_9PEZI</name>
<evidence type="ECO:0000256" key="7">
    <source>
        <dbReference type="SAM" id="MobiDB-lite"/>
    </source>
</evidence>
<evidence type="ECO:0000313" key="9">
    <source>
        <dbReference type="EMBL" id="TIC90989.1"/>
    </source>
</evidence>
<keyword evidence="6" id="KW-0175">Coiled coil</keyword>
<dbReference type="OrthoDB" id="10259024at2759"/>
<reference evidence="9 10" key="1">
    <citation type="journal article" date="2019" name="Genome Biol. Evol.">
        <title>Genomic Plasticity Mediated by Transposable Elements in the Plant Pathogenic Fungus Colletotrichum higginsianum.</title>
        <authorList>
            <person name="Tsushima A."/>
            <person name="Gan P."/>
            <person name="Kumakura N."/>
            <person name="Narusaka M."/>
            <person name="Takano Y."/>
            <person name="Narusaka Y."/>
            <person name="Shirasu K."/>
        </authorList>
    </citation>
    <scope>NUCLEOTIDE SEQUENCE [LARGE SCALE GENOMIC DNA]</scope>
    <source>
        <strain evidence="9 10">MAFF305635-RFP</strain>
    </source>
</reference>
<evidence type="ECO:0000313" key="10">
    <source>
        <dbReference type="Proteomes" id="UP000305883"/>
    </source>
</evidence>
<comment type="similarity">
    <text evidence="2">Belongs to the VPS54 family.</text>
</comment>
<evidence type="ECO:0000256" key="6">
    <source>
        <dbReference type="ARBA" id="ARBA00023054"/>
    </source>
</evidence>
<accession>A0A4T0VG76</accession>